<evidence type="ECO:0000259" key="9">
    <source>
        <dbReference type="Pfam" id="PF00749"/>
    </source>
</evidence>
<name>A0A9D1SBC3_9PROT</name>
<evidence type="ECO:0000313" key="11">
    <source>
        <dbReference type="EMBL" id="HIU54139.1"/>
    </source>
</evidence>
<dbReference type="Gene3D" id="1.10.10.350">
    <property type="match status" value="1"/>
</dbReference>
<keyword evidence="7 8" id="KW-0030">Aminoacyl-tRNA synthetase</keyword>
<organism evidence="11 12">
    <name type="scientific">Candidatus Scatocola faecipullorum</name>
    <dbReference type="NCBI Taxonomy" id="2840917"/>
    <lineage>
        <taxon>Bacteria</taxon>
        <taxon>Pseudomonadati</taxon>
        <taxon>Pseudomonadota</taxon>
        <taxon>Alphaproteobacteria</taxon>
        <taxon>Rhodospirillales</taxon>
        <taxon>Rhodospirillaceae</taxon>
        <taxon>Rhodospirillaceae incertae sedis</taxon>
        <taxon>Candidatus Scatocola</taxon>
    </lineage>
</organism>
<dbReference type="InterPro" id="IPR014729">
    <property type="entry name" value="Rossmann-like_a/b/a_fold"/>
</dbReference>
<evidence type="ECO:0000256" key="1">
    <source>
        <dbReference type="ARBA" id="ARBA00007894"/>
    </source>
</evidence>
<reference evidence="11" key="1">
    <citation type="submission" date="2020-10" db="EMBL/GenBank/DDBJ databases">
        <authorList>
            <person name="Gilroy R."/>
        </authorList>
    </citation>
    <scope>NUCLEOTIDE SEQUENCE</scope>
    <source>
        <strain evidence="11">ChiW3-316</strain>
    </source>
</reference>
<dbReference type="SUPFAM" id="SSF52374">
    <property type="entry name" value="Nucleotidylyl transferase"/>
    <property type="match status" value="1"/>
</dbReference>
<evidence type="ECO:0000256" key="7">
    <source>
        <dbReference type="ARBA" id="ARBA00023146"/>
    </source>
</evidence>
<feature type="short sequence motif" description="'KMSKS' region" evidence="8">
    <location>
        <begin position="240"/>
        <end position="244"/>
    </location>
</feature>
<keyword evidence="3 8" id="KW-0436">Ligase</keyword>
<feature type="domain" description="Aminoacyl-tRNA synthetase class I anticodon-binding" evidence="10">
    <location>
        <begin position="365"/>
        <end position="436"/>
    </location>
</feature>
<dbReference type="InterPro" id="IPR020058">
    <property type="entry name" value="Glu/Gln-tRNA-synth_Ib_cat-dom"/>
</dbReference>
<dbReference type="SUPFAM" id="SSF48163">
    <property type="entry name" value="An anticodon-binding domain of class I aminoacyl-tRNA synthetases"/>
    <property type="match status" value="1"/>
</dbReference>
<evidence type="ECO:0000256" key="6">
    <source>
        <dbReference type="ARBA" id="ARBA00022917"/>
    </source>
</evidence>
<dbReference type="Pfam" id="PF19269">
    <property type="entry name" value="Anticodon_2"/>
    <property type="match status" value="1"/>
</dbReference>
<accession>A0A9D1SBC3</accession>
<protein>
    <recommendedName>
        <fullName evidence="8">Glutamate--tRNA ligase</fullName>
        <ecNumber evidence="8">6.1.1.17</ecNumber>
    </recommendedName>
    <alternativeName>
        <fullName evidence="8">Glutamyl-tRNA synthetase</fullName>
        <shortName evidence="8">GluRS</shortName>
    </alternativeName>
</protein>
<comment type="caution">
    <text evidence="8">Lacks conserved residue(s) required for the propagation of feature annotation.</text>
</comment>
<dbReference type="HAMAP" id="MF_00022">
    <property type="entry name" value="Glu_tRNA_synth_type1"/>
    <property type="match status" value="1"/>
</dbReference>
<dbReference type="Gene3D" id="3.40.50.620">
    <property type="entry name" value="HUPs"/>
    <property type="match status" value="1"/>
</dbReference>
<reference evidence="11" key="2">
    <citation type="journal article" date="2021" name="PeerJ">
        <title>Extensive microbial diversity within the chicken gut microbiome revealed by metagenomics and culture.</title>
        <authorList>
            <person name="Gilroy R."/>
            <person name="Ravi A."/>
            <person name="Getino M."/>
            <person name="Pursley I."/>
            <person name="Horton D.L."/>
            <person name="Alikhan N.F."/>
            <person name="Baker D."/>
            <person name="Gharbi K."/>
            <person name="Hall N."/>
            <person name="Watson M."/>
            <person name="Adriaenssens E.M."/>
            <person name="Foster-Nyarko E."/>
            <person name="Jarju S."/>
            <person name="Secka A."/>
            <person name="Antonio M."/>
            <person name="Oren A."/>
            <person name="Chaudhuri R.R."/>
            <person name="La Ragione R."/>
            <person name="Hildebrand F."/>
            <person name="Pallen M.J."/>
        </authorList>
    </citation>
    <scope>NUCLEOTIDE SEQUENCE</scope>
    <source>
        <strain evidence="11">ChiW3-316</strain>
    </source>
</reference>
<comment type="function">
    <text evidence="8">Catalyzes the attachment of glutamate to tRNA(Glu) in a two-step reaction: glutamate is first activated by ATP to form Glu-AMP and then transferred to the acceptor end of tRNA(Glu).</text>
</comment>
<dbReference type="NCBIfam" id="TIGR00464">
    <property type="entry name" value="gltX_bact"/>
    <property type="match status" value="1"/>
</dbReference>
<keyword evidence="5 8" id="KW-0067">ATP-binding</keyword>
<dbReference type="InterPro" id="IPR000924">
    <property type="entry name" value="Glu/Gln-tRNA-synth"/>
</dbReference>
<dbReference type="PANTHER" id="PTHR43311">
    <property type="entry name" value="GLUTAMATE--TRNA LIGASE"/>
    <property type="match status" value="1"/>
</dbReference>
<keyword evidence="4 8" id="KW-0547">Nucleotide-binding</keyword>
<feature type="short sequence motif" description="'HIGH' region" evidence="8">
    <location>
        <begin position="10"/>
        <end position="20"/>
    </location>
</feature>
<comment type="subcellular location">
    <subcellularLocation>
        <location evidence="8">Cytoplasm</location>
    </subcellularLocation>
</comment>
<dbReference type="Pfam" id="PF00749">
    <property type="entry name" value="tRNA-synt_1c"/>
    <property type="match status" value="1"/>
</dbReference>
<dbReference type="InterPro" id="IPR020751">
    <property type="entry name" value="aa-tRNA-synth_I_codon-bd_sub2"/>
</dbReference>
<keyword evidence="2 8" id="KW-0963">Cytoplasm</keyword>
<sequence length="440" mass="50353">MTDIKVRFAPSPTGFMHIGNTRTALFNWLWAQKLGGKFMLRIDDTDKQRSKKEYEDVIRDNLKWLGLVWSEEARQSARFERYNEVTARLKAEGRIYACYETPEELEFKRKRALSKGLPPIYDRQALRNTAEDIAKYEAEGRKPHYRFKLLPGEIKWNDMVRGEVCYEAEKLSDPIVIREDGSFLYHLPSVIDDVDFGITHIVRGEDHVTNTASQIQMFEALGGRVPTFAHLPLLTGKEGKLSKRLGSLGVSELRAEGIEPMAVSSFLAKLGTSEAIEPFYDLETLAATLDFAKIGRAQPKFDEEELKHFNVKLVHGLDYDRVAGRVDVDEQFWNAVRPNLERVADVKIWTDICRREVIPVIEDDALLKTAAELLPPEPWNQETWTLWINQVREKSGKKGRELFHPIRKALTAQENGPELKILLPLIGREKVLSRLQGIAA</sequence>
<dbReference type="PRINTS" id="PR00987">
    <property type="entry name" value="TRNASYNTHGLU"/>
</dbReference>
<dbReference type="PROSITE" id="PS00178">
    <property type="entry name" value="AA_TRNA_LIGASE_I"/>
    <property type="match status" value="1"/>
</dbReference>
<dbReference type="GO" id="GO:0004818">
    <property type="term" value="F:glutamate-tRNA ligase activity"/>
    <property type="evidence" value="ECO:0007669"/>
    <property type="project" value="UniProtKB-UniRule"/>
</dbReference>
<dbReference type="AlphaFoldDB" id="A0A9D1SBC3"/>
<feature type="binding site" evidence="8">
    <location>
        <position position="243"/>
    </location>
    <ligand>
        <name>ATP</name>
        <dbReference type="ChEBI" id="CHEBI:30616"/>
    </ligand>
</feature>
<dbReference type="InterPro" id="IPR001412">
    <property type="entry name" value="aa-tRNA-synth_I_CS"/>
</dbReference>
<gene>
    <name evidence="8" type="primary">gltX</name>
    <name evidence="11" type="ORF">IAD20_08690</name>
</gene>
<evidence type="ECO:0000256" key="3">
    <source>
        <dbReference type="ARBA" id="ARBA00022598"/>
    </source>
</evidence>
<evidence type="ECO:0000256" key="4">
    <source>
        <dbReference type="ARBA" id="ARBA00022741"/>
    </source>
</evidence>
<comment type="similarity">
    <text evidence="1 8">Belongs to the class-I aminoacyl-tRNA synthetase family. Glutamate--tRNA ligase type 1 subfamily.</text>
</comment>
<dbReference type="GO" id="GO:0006424">
    <property type="term" value="P:glutamyl-tRNA aminoacylation"/>
    <property type="evidence" value="ECO:0007669"/>
    <property type="project" value="UniProtKB-UniRule"/>
</dbReference>
<dbReference type="InterPro" id="IPR004527">
    <property type="entry name" value="Glu-tRNA-ligase_bac/mito"/>
</dbReference>
<dbReference type="EC" id="6.1.1.17" evidence="8"/>
<evidence type="ECO:0000313" key="12">
    <source>
        <dbReference type="Proteomes" id="UP000824107"/>
    </source>
</evidence>
<keyword evidence="6 8" id="KW-0648">Protein biosynthesis</keyword>
<evidence type="ECO:0000256" key="8">
    <source>
        <dbReference type="HAMAP-Rule" id="MF_00022"/>
    </source>
</evidence>
<comment type="catalytic activity">
    <reaction evidence="8">
        <text>tRNA(Glu) + L-glutamate + ATP = L-glutamyl-tRNA(Glu) + AMP + diphosphate</text>
        <dbReference type="Rhea" id="RHEA:23540"/>
        <dbReference type="Rhea" id="RHEA-COMP:9663"/>
        <dbReference type="Rhea" id="RHEA-COMP:9680"/>
        <dbReference type="ChEBI" id="CHEBI:29985"/>
        <dbReference type="ChEBI" id="CHEBI:30616"/>
        <dbReference type="ChEBI" id="CHEBI:33019"/>
        <dbReference type="ChEBI" id="CHEBI:78442"/>
        <dbReference type="ChEBI" id="CHEBI:78520"/>
        <dbReference type="ChEBI" id="CHEBI:456215"/>
        <dbReference type="EC" id="6.1.1.17"/>
    </reaction>
</comment>
<evidence type="ECO:0000256" key="5">
    <source>
        <dbReference type="ARBA" id="ARBA00022840"/>
    </source>
</evidence>
<evidence type="ECO:0000256" key="2">
    <source>
        <dbReference type="ARBA" id="ARBA00022490"/>
    </source>
</evidence>
<dbReference type="InterPro" id="IPR049940">
    <property type="entry name" value="GluQ/Sye"/>
</dbReference>
<dbReference type="PANTHER" id="PTHR43311:SF2">
    <property type="entry name" value="GLUTAMATE--TRNA LIGASE, MITOCHONDRIAL-RELATED"/>
    <property type="match status" value="1"/>
</dbReference>
<comment type="subunit">
    <text evidence="8">Monomer.</text>
</comment>
<feature type="domain" description="Glutamyl/glutaminyl-tRNA synthetase class Ib catalytic" evidence="9">
    <location>
        <begin position="4"/>
        <end position="307"/>
    </location>
</feature>
<dbReference type="GO" id="GO:0000049">
    <property type="term" value="F:tRNA binding"/>
    <property type="evidence" value="ECO:0007669"/>
    <property type="project" value="InterPro"/>
</dbReference>
<dbReference type="GO" id="GO:0005737">
    <property type="term" value="C:cytoplasm"/>
    <property type="evidence" value="ECO:0007669"/>
    <property type="project" value="UniProtKB-SubCell"/>
</dbReference>
<evidence type="ECO:0000259" key="10">
    <source>
        <dbReference type="Pfam" id="PF19269"/>
    </source>
</evidence>
<dbReference type="InterPro" id="IPR045462">
    <property type="entry name" value="aa-tRNA-synth_I_cd-bd"/>
</dbReference>
<proteinExistence type="inferred from homology"/>
<dbReference type="InterPro" id="IPR008925">
    <property type="entry name" value="aa_tRNA-synth_I_cd-bd_sf"/>
</dbReference>
<comment type="caution">
    <text evidence="11">The sequence shown here is derived from an EMBL/GenBank/DDBJ whole genome shotgun (WGS) entry which is preliminary data.</text>
</comment>
<dbReference type="GO" id="GO:0005524">
    <property type="term" value="F:ATP binding"/>
    <property type="evidence" value="ECO:0007669"/>
    <property type="project" value="UniProtKB-UniRule"/>
</dbReference>
<dbReference type="Proteomes" id="UP000824107">
    <property type="component" value="Unassembled WGS sequence"/>
</dbReference>
<dbReference type="EMBL" id="DVNC01000060">
    <property type="protein sequence ID" value="HIU54139.1"/>
    <property type="molecule type" value="Genomic_DNA"/>
</dbReference>